<dbReference type="GO" id="GO:0003995">
    <property type="term" value="F:acyl-CoA dehydrogenase activity"/>
    <property type="evidence" value="ECO:0007669"/>
    <property type="project" value="TreeGrafter"/>
</dbReference>
<evidence type="ECO:0000313" key="9">
    <source>
        <dbReference type="Proteomes" id="UP000433406"/>
    </source>
</evidence>
<dbReference type="Gene3D" id="1.20.140.10">
    <property type="entry name" value="Butyryl-CoA Dehydrogenase, subunit A, domain 3"/>
    <property type="match status" value="1"/>
</dbReference>
<dbReference type="AlphaFoldDB" id="A0A6I3J915"/>
<dbReference type="RefSeq" id="WP_154613646.1">
    <property type="nucleotide sequence ID" value="NZ_CP053660.1"/>
</dbReference>
<dbReference type="SUPFAM" id="SSF56645">
    <property type="entry name" value="Acyl-CoA dehydrogenase NM domain-like"/>
    <property type="match status" value="1"/>
</dbReference>
<dbReference type="Proteomes" id="UP000433406">
    <property type="component" value="Unassembled WGS sequence"/>
</dbReference>
<dbReference type="InterPro" id="IPR009075">
    <property type="entry name" value="AcylCo_DH/oxidase_C"/>
</dbReference>
<comment type="cofactor">
    <cofactor evidence="1">
        <name>FAD</name>
        <dbReference type="ChEBI" id="CHEBI:57692"/>
    </cofactor>
</comment>
<dbReference type="Gene3D" id="1.10.540.10">
    <property type="entry name" value="Acyl-CoA dehydrogenase/oxidase, N-terminal domain"/>
    <property type="match status" value="1"/>
</dbReference>
<dbReference type="InterPro" id="IPR036250">
    <property type="entry name" value="AcylCo_DH-like_C"/>
</dbReference>
<protein>
    <submittedName>
        <fullName evidence="8">Acyl-CoA dehydrogenase</fullName>
    </submittedName>
</protein>
<evidence type="ECO:0000259" key="6">
    <source>
        <dbReference type="Pfam" id="PF00441"/>
    </source>
</evidence>
<gene>
    <name evidence="8" type="ORF">GGQ22_02285</name>
</gene>
<feature type="domain" description="Acyl-CoA dehydrogenase/oxidase C-terminal" evidence="6">
    <location>
        <begin position="249"/>
        <end position="370"/>
    </location>
</feature>
<sequence>MPPELHTQLYLELTLDEQDVIAGTRRHLATTAGPQVLRDRERDPQVVDRDWWRTGADLGWAAPLVPEDLGGGSVTGTPFRELGLVAHEQGRTSASGPLVGVNAALAGLVAAAADGWEPGSLLDDVVAGTTVVMWAAGDGGARWEPFAPRLQVARDGDHLVVDGAAAQVEVTGDPDLLLLSATAGGVAVQLLVPTDAAGVTLEPLVGLDLARRHARLVLDGVRLDARALVGEGAAAVAQAERQWLTASALLAADSCGALSVGFEMTMEWVTHRHTFGRPLASYQALKHRLADIRMHLESAYAVTVAALEALDAGSEEAAELVHVAQAYVGEHAPGAFSEFVQLHGGIGVTWEHDLHVHLRRVIANAAVHGAPADHQRRLAGAVLKEG</sequence>
<evidence type="ECO:0000259" key="7">
    <source>
        <dbReference type="Pfam" id="PF02771"/>
    </source>
</evidence>
<evidence type="ECO:0000256" key="1">
    <source>
        <dbReference type="ARBA" id="ARBA00001974"/>
    </source>
</evidence>
<comment type="caution">
    <text evidence="8">The sequence shown here is derived from an EMBL/GenBank/DDBJ whole genome shotgun (WGS) entry which is preliminary data.</text>
</comment>
<proteinExistence type="inferred from homology"/>
<reference evidence="8 9" key="1">
    <citation type="submission" date="2019-10" db="EMBL/GenBank/DDBJ databases">
        <title>Nocardioides novel species isolated from the excrement of Marmot.</title>
        <authorList>
            <person name="Zhang G."/>
        </authorList>
    </citation>
    <scope>NUCLEOTIDE SEQUENCE [LARGE SCALE GENOMIC DNA]</scope>
    <source>
        <strain evidence="9">zg-579</strain>
    </source>
</reference>
<evidence type="ECO:0000256" key="5">
    <source>
        <dbReference type="ARBA" id="ARBA00023002"/>
    </source>
</evidence>
<dbReference type="InterPro" id="IPR046373">
    <property type="entry name" value="Acyl-CoA_Oxase/DH_mid-dom_sf"/>
</dbReference>
<dbReference type="InterPro" id="IPR037069">
    <property type="entry name" value="AcylCoA_DH/ox_N_sf"/>
</dbReference>
<evidence type="ECO:0000256" key="4">
    <source>
        <dbReference type="ARBA" id="ARBA00022827"/>
    </source>
</evidence>
<organism evidence="8 9">
    <name type="scientific">Nocardioides marmotae</name>
    <dbReference type="NCBI Taxonomy" id="2663857"/>
    <lineage>
        <taxon>Bacteria</taxon>
        <taxon>Bacillati</taxon>
        <taxon>Actinomycetota</taxon>
        <taxon>Actinomycetes</taxon>
        <taxon>Propionibacteriales</taxon>
        <taxon>Nocardioidaceae</taxon>
        <taxon>Nocardioides</taxon>
    </lineage>
</organism>
<evidence type="ECO:0000313" key="8">
    <source>
        <dbReference type="EMBL" id="MTB93900.1"/>
    </source>
</evidence>
<dbReference type="Pfam" id="PF02771">
    <property type="entry name" value="Acyl-CoA_dh_N"/>
    <property type="match status" value="1"/>
</dbReference>
<dbReference type="PANTHER" id="PTHR43884">
    <property type="entry name" value="ACYL-COA DEHYDROGENASE"/>
    <property type="match status" value="1"/>
</dbReference>
<dbReference type="InterPro" id="IPR009100">
    <property type="entry name" value="AcylCoA_DH/oxidase_NM_dom_sf"/>
</dbReference>
<feature type="domain" description="Acyl-CoA dehydrogenase/oxidase N-terminal" evidence="7">
    <location>
        <begin position="16"/>
        <end position="107"/>
    </location>
</feature>
<dbReference type="PANTHER" id="PTHR43884:SF20">
    <property type="entry name" value="ACYL-COA DEHYDROGENASE FADE28"/>
    <property type="match status" value="1"/>
</dbReference>
<evidence type="ECO:0000256" key="3">
    <source>
        <dbReference type="ARBA" id="ARBA00022630"/>
    </source>
</evidence>
<dbReference type="InterPro" id="IPR013786">
    <property type="entry name" value="AcylCoA_DH/ox_N"/>
</dbReference>
<dbReference type="GO" id="GO:0050660">
    <property type="term" value="F:flavin adenine dinucleotide binding"/>
    <property type="evidence" value="ECO:0007669"/>
    <property type="project" value="InterPro"/>
</dbReference>
<keyword evidence="3" id="KW-0285">Flavoprotein</keyword>
<keyword evidence="4" id="KW-0274">FAD</keyword>
<dbReference type="Gene3D" id="2.40.110.10">
    <property type="entry name" value="Butyryl-CoA Dehydrogenase, subunit A, domain 2"/>
    <property type="match status" value="1"/>
</dbReference>
<dbReference type="EMBL" id="WLCI01000002">
    <property type="protein sequence ID" value="MTB93900.1"/>
    <property type="molecule type" value="Genomic_DNA"/>
</dbReference>
<keyword evidence="9" id="KW-1185">Reference proteome</keyword>
<dbReference type="SUPFAM" id="SSF47203">
    <property type="entry name" value="Acyl-CoA dehydrogenase C-terminal domain-like"/>
    <property type="match status" value="1"/>
</dbReference>
<keyword evidence="5" id="KW-0560">Oxidoreductase</keyword>
<dbReference type="Pfam" id="PF00441">
    <property type="entry name" value="Acyl-CoA_dh_1"/>
    <property type="match status" value="1"/>
</dbReference>
<evidence type="ECO:0000256" key="2">
    <source>
        <dbReference type="ARBA" id="ARBA00009347"/>
    </source>
</evidence>
<comment type="similarity">
    <text evidence="2">Belongs to the acyl-CoA dehydrogenase family.</text>
</comment>
<accession>A0A6I3J915</accession>
<name>A0A6I3J915_9ACTN</name>